<protein>
    <recommendedName>
        <fullName evidence="5">Chromosome segregation ATPase</fullName>
    </recommendedName>
</protein>
<accession>I3XCV1</accession>
<evidence type="ECO:0000256" key="2">
    <source>
        <dbReference type="SAM" id="MobiDB-lite"/>
    </source>
</evidence>
<dbReference type="KEGG" id="sfd:USDA257_c51820"/>
<gene>
    <name evidence="3" type="ORF">USDA257_c51820</name>
</gene>
<dbReference type="PATRIC" id="fig|1185652.3.peg.5374"/>
<proteinExistence type="predicted"/>
<dbReference type="HOGENOM" id="CLU_060521_1_0_5"/>
<dbReference type="AlphaFoldDB" id="I3XCV1"/>
<dbReference type="eggNOG" id="COG4372">
    <property type="taxonomic scope" value="Bacteria"/>
</dbReference>
<dbReference type="Gene3D" id="1.10.287.1490">
    <property type="match status" value="1"/>
</dbReference>
<organism evidence="3 4">
    <name type="scientific">Sinorhizobium fredii (strain USDA 257)</name>
    <dbReference type="NCBI Taxonomy" id="1185652"/>
    <lineage>
        <taxon>Bacteria</taxon>
        <taxon>Pseudomonadati</taxon>
        <taxon>Pseudomonadota</taxon>
        <taxon>Alphaproteobacteria</taxon>
        <taxon>Hyphomicrobiales</taxon>
        <taxon>Rhizobiaceae</taxon>
        <taxon>Sinorhizobium/Ensifer group</taxon>
        <taxon>Sinorhizobium</taxon>
    </lineage>
</organism>
<feature type="coiled-coil region" evidence="1">
    <location>
        <begin position="85"/>
        <end position="266"/>
    </location>
</feature>
<dbReference type="EMBL" id="CP003563">
    <property type="protein sequence ID" value="AFL53707.1"/>
    <property type="molecule type" value="Genomic_DNA"/>
</dbReference>
<evidence type="ECO:0000256" key="1">
    <source>
        <dbReference type="SAM" id="Coils"/>
    </source>
</evidence>
<keyword evidence="1" id="KW-0175">Coiled coil</keyword>
<evidence type="ECO:0000313" key="3">
    <source>
        <dbReference type="EMBL" id="AFL53707.1"/>
    </source>
</evidence>
<evidence type="ECO:0008006" key="5">
    <source>
        <dbReference type="Google" id="ProtNLM"/>
    </source>
</evidence>
<dbReference type="RefSeq" id="WP_014765822.1">
    <property type="nucleotide sequence ID" value="NC_018000.1"/>
</dbReference>
<feature type="region of interest" description="Disordered" evidence="2">
    <location>
        <begin position="360"/>
        <end position="382"/>
    </location>
</feature>
<name>I3XCV1_SINF2</name>
<reference evidence="3 4" key="1">
    <citation type="journal article" date="2012" name="J. Bacteriol.">
        <title>Complete genome sequence of the broad-host-range strain Sinorhizobium fredii USDA257.</title>
        <authorList>
            <person name="Schuldes J."/>
            <person name="Rodriguez Orbegoso M."/>
            <person name="Schmeisser C."/>
            <person name="Krishnan H.B."/>
            <person name="Daniel R."/>
            <person name="Streit W.R."/>
        </authorList>
    </citation>
    <scope>NUCLEOTIDE SEQUENCE [LARGE SCALE GENOMIC DNA]</scope>
    <source>
        <strain evidence="3 4">USDA 257</strain>
    </source>
</reference>
<evidence type="ECO:0000313" key="4">
    <source>
        <dbReference type="Proteomes" id="UP000006180"/>
    </source>
</evidence>
<sequence length="382" mass="42461">MIEYALLFALGFLTAAIIGLLVAPAIQRRIVRFAEDRLKATMPLSPQEVRAQRDAARATYAVENAKMSQTLRRERDKGVALMLENERALNEARRLAGENTDLHRQLADMNVEAADMRSTVRQLELRIAELRASYDNLQRDTGAKNETIRALNSQIDKQAAELDNLRIDLAARETQIEHLKGRAAGLRDEREALRADLKSENARAREMELRLGREENRIRQLETKLARETAANADRESALERRAEEIERLKTRVKAANQEIREAARAAGAKLSKRAEQHEIATMGAEGEADGASPAPDVTSLSDDLRNRATALTERLVNSKSPTHDEALREEVAEIAAGMVALTAMREGSSSPIHALLAREETGSTGTRKSLARRAKEMLPPE</sequence>
<dbReference type="Proteomes" id="UP000006180">
    <property type="component" value="Chromosome"/>
</dbReference>
<dbReference type="STRING" id="1185652.USDA257_c51820"/>